<evidence type="ECO:0000313" key="2">
    <source>
        <dbReference type="Proteomes" id="UP000183832"/>
    </source>
</evidence>
<keyword evidence="2" id="KW-1185">Reference proteome</keyword>
<gene>
    <name evidence="1" type="ORF">CLUMA_CG001252</name>
</gene>
<dbReference type="EMBL" id="CVRI01000004">
    <property type="protein sequence ID" value="CRK87451.1"/>
    <property type="molecule type" value="Genomic_DNA"/>
</dbReference>
<protein>
    <submittedName>
        <fullName evidence="1">CLUMA_CG001252, isoform A</fullName>
    </submittedName>
</protein>
<dbReference type="AlphaFoldDB" id="A0A1J1HHT1"/>
<name>A0A1J1HHT1_9DIPT</name>
<dbReference type="Proteomes" id="UP000183832">
    <property type="component" value="Unassembled WGS sequence"/>
</dbReference>
<evidence type="ECO:0000313" key="1">
    <source>
        <dbReference type="EMBL" id="CRK87451.1"/>
    </source>
</evidence>
<proteinExistence type="predicted"/>
<sequence length="41" mass="4881">MQHAYELLIHAHRTPSSSLVPRRARRKVSLHQHQEHAYQLP</sequence>
<reference evidence="1 2" key="1">
    <citation type="submission" date="2015-04" db="EMBL/GenBank/DDBJ databases">
        <authorList>
            <person name="Syromyatnikov M.Y."/>
            <person name="Popov V.N."/>
        </authorList>
    </citation>
    <scope>NUCLEOTIDE SEQUENCE [LARGE SCALE GENOMIC DNA]</scope>
</reference>
<accession>A0A1J1HHT1</accession>
<organism evidence="1 2">
    <name type="scientific">Clunio marinus</name>
    <dbReference type="NCBI Taxonomy" id="568069"/>
    <lineage>
        <taxon>Eukaryota</taxon>
        <taxon>Metazoa</taxon>
        <taxon>Ecdysozoa</taxon>
        <taxon>Arthropoda</taxon>
        <taxon>Hexapoda</taxon>
        <taxon>Insecta</taxon>
        <taxon>Pterygota</taxon>
        <taxon>Neoptera</taxon>
        <taxon>Endopterygota</taxon>
        <taxon>Diptera</taxon>
        <taxon>Nematocera</taxon>
        <taxon>Chironomoidea</taxon>
        <taxon>Chironomidae</taxon>
        <taxon>Clunio</taxon>
    </lineage>
</organism>